<gene>
    <name evidence="1" type="ORF">RhiirA1_466522</name>
</gene>
<reference evidence="1 2" key="1">
    <citation type="submission" date="2017-10" db="EMBL/GenBank/DDBJ databases">
        <title>Extensive intraspecific genome diversity in a model arbuscular mycorrhizal fungus.</title>
        <authorList>
            <person name="Chen E.C.H."/>
            <person name="Morin E."/>
            <person name="Baudet D."/>
            <person name="Noel J."/>
            <person name="Ndikumana S."/>
            <person name="Charron P."/>
            <person name="St-Onge C."/>
            <person name="Giorgi J."/>
            <person name="Grigoriev I.V."/>
            <person name="Roux C."/>
            <person name="Martin F.M."/>
            <person name="Corradi N."/>
        </authorList>
    </citation>
    <scope>NUCLEOTIDE SEQUENCE [LARGE SCALE GENOMIC DNA]</scope>
    <source>
        <strain evidence="1 2">A1</strain>
    </source>
</reference>
<protein>
    <submittedName>
        <fullName evidence="1">Uncharacterized protein</fullName>
    </submittedName>
</protein>
<dbReference type="AlphaFoldDB" id="A0A2N0RDS1"/>
<proteinExistence type="predicted"/>
<comment type="caution">
    <text evidence="1">The sequence shown here is derived from an EMBL/GenBank/DDBJ whole genome shotgun (WGS) entry which is preliminary data.</text>
</comment>
<evidence type="ECO:0000313" key="2">
    <source>
        <dbReference type="Proteomes" id="UP000232688"/>
    </source>
</evidence>
<dbReference type="EMBL" id="LLXH01000984">
    <property type="protein sequence ID" value="PKC61465.1"/>
    <property type="molecule type" value="Genomic_DNA"/>
</dbReference>
<dbReference type="VEuPathDB" id="FungiDB:RhiirA1_466522"/>
<sequence length="236" mass="26897">MILHLHKIHEEYHNAKRPYSVKALVNTTSDAKLQILSTRGFSKNMEKNTKLLTGHGKCILEMRKVCLPWLWLHETKIDNTLLIMKRLIIDCTFVDLQSLTNGNKVTVKALIDPKSQYNSISVMLARKLDLYITRVDGSAYPAVVDLGKGTTNADDQSDFESVSNFSKNNQHLAGMKNYFGVRLTYISDGEVKITKFSEHNADEKKHDFYGKPSWTKLSGIGRVKNQAWIDKMLHRA</sequence>
<dbReference type="Proteomes" id="UP000232688">
    <property type="component" value="Unassembled WGS sequence"/>
</dbReference>
<reference evidence="1 2" key="2">
    <citation type="submission" date="2017-10" db="EMBL/GenBank/DDBJ databases">
        <title>Genome analyses suggest a sexual origin of heterokaryosis in a supposedly ancient asexual fungus.</title>
        <authorList>
            <person name="Corradi N."/>
            <person name="Sedzielewska K."/>
            <person name="Noel J."/>
            <person name="Charron P."/>
            <person name="Farinelli L."/>
            <person name="Marton T."/>
            <person name="Kruger M."/>
            <person name="Pelin A."/>
            <person name="Brachmann A."/>
            <person name="Corradi N."/>
        </authorList>
    </citation>
    <scope>NUCLEOTIDE SEQUENCE [LARGE SCALE GENOMIC DNA]</scope>
    <source>
        <strain evidence="1 2">A1</strain>
    </source>
</reference>
<evidence type="ECO:0000313" key="1">
    <source>
        <dbReference type="EMBL" id="PKC61465.1"/>
    </source>
</evidence>
<name>A0A2N0RDS1_9GLOM</name>
<accession>A0A2N0RDS1</accession>
<dbReference type="VEuPathDB" id="FungiDB:FUN_009189"/>
<organism evidence="1 2">
    <name type="scientific">Rhizophagus irregularis</name>
    <dbReference type="NCBI Taxonomy" id="588596"/>
    <lineage>
        <taxon>Eukaryota</taxon>
        <taxon>Fungi</taxon>
        <taxon>Fungi incertae sedis</taxon>
        <taxon>Mucoromycota</taxon>
        <taxon>Glomeromycotina</taxon>
        <taxon>Glomeromycetes</taxon>
        <taxon>Glomerales</taxon>
        <taxon>Glomeraceae</taxon>
        <taxon>Rhizophagus</taxon>
    </lineage>
</organism>